<dbReference type="AlphaFoldDB" id="A0A2S1B6R1"/>
<organism evidence="12">
    <name type="scientific">Platynereis dumerilii</name>
    <name type="common">Dumeril's clam worm</name>
    <dbReference type="NCBI Taxonomy" id="6359"/>
    <lineage>
        <taxon>Eukaryota</taxon>
        <taxon>Metazoa</taxon>
        <taxon>Spiralia</taxon>
        <taxon>Lophotrochozoa</taxon>
        <taxon>Annelida</taxon>
        <taxon>Polychaeta</taxon>
        <taxon>Errantia</taxon>
        <taxon>Phyllodocida</taxon>
        <taxon>Nereididae</taxon>
        <taxon>Platynereis</taxon>
    </lineage>
</organism>
<dbReference type="InterPro" id="IPR020903">
    <property type="entry name" value="ENaC_CS"/>
</dbReference>
<keyword evidence="4 11" id="KW-0812">Transmembrane</keyword>
<dbReference type="PRINTS" id="PR01078">
    <property type="entry name" value="AMINACHANNEL"/>
</dbReference>
<evidence type="ECO:0000256" key="6">
    <source>
        <dbReference type="ARBA" id="ARBA00023053"/>
    </source>
</evidence>
<keyword evidence="6" id="KW-0915">Sodium</keyword>
<keyword evidence="2 11" id="KW-0813">Transport</keyword>
<comment type="subcellular location">
    <subcellularLocation>
        <location evidence="1">Membrane</location>
        <topology evidence="1">Multi-pass membrane protein</topology>
    </subcellularLocation>
</comment>
<dbReference type="GO" id="GO:0015280">
    <property type="term" value="F:ligand-gated sodium channel activity"/>
    <property type="evidence" value="ECO:0007669"/>
    <property type="project" value="TreeGrafter"/>
</dbReference>
<comment type="similarity">
    <text evidence="11">Belongs to the amiloride-sensitive sodium channel (TC 1.A.6) family.</text>
</comment>
<dbReference type="Gene3D" id="1.10.287.770">
    <property type="entry name" value="YojJ-like"/>
    <property type="match status" value="1"/>
</dbReference>
<dbReference type="PANTHER" id="PTHR11690">
    <property type="entry name" value="AMILORIDE-SENSITIVE SODIUM CHANNEL-RELATED"/>
    <property type="match status" value="1"/>
</dbReference>
<evidence type="ECO:0000256" key="3">
    <source>
        <dbReference type="ARBA" id="ARBA00022461"/>
    </source>
</evidence>
<proteinExistence type="evidence at transcript level"/>
<keyword evidence="9 11" id="KW-0739">Sodium transport</keyword>
<keyword evidence="5" id="KW-1133">Transmembrane helix</keyword>
<keyword evidence="10 11" id="KW-0407">Ion channel</keyword>
<evidence type="ECO:0000256" key="4">
    <source>
        <dbReference type="ARBA" id="ARBA00022692"/>
    </source>
</evidence>
<accession>A0A2S1B6R1</accession>
<keyword evidence="7 11" id="KW-0406">Ion transport</keyword>
<dbReference type="Gene3D" id="2.60.470.10">
    <property type="entry name" value="Acid-sensing ion channels like domains"/>
    <property type="match status" value="1"/>
</dbReference>
<sequence length="591" mass="67152">MMVLTLLLNLRFKSKMALRDVLGNFAVSTTMHGVPKVINAKSAMARLFWSIVCLAAGSMFCLQMSEVLTRYYSYPKKVTVEVVPTPVPFPSISICNMRNLDVHILNTLNAAFLRDDNPINHINKSDNAFINSYMYNVGRLAHLFWKYQDAHPEVFQEVFSRTTFSANIPEDIIALAAVQLDGFVVNCHYAGHRCNKSRDFLRFFDPYYFSCFTYKAPEPSELDDSLSEGIENGWSSILLSGSGMLDKNDEIRMLPGLHEWRSAVSASEGVRVVIHPPNTEPYPFTEGYDVPPGFSASFGIKPRRNIRIGPPHGNCTNKNPFDQATERYRLISCQRMCLQSAIIKSCNCSDVGLPRLNHMDVPLCRSSESFPESCFDDATDECLEALMNMSSLIKCVRVTKAKLTKNTTQMEECQCFPPCDEVAYDVSYSLSKWPASGYEGDAAYFDVFGIEGFNERFNNSETKGKYELFAKYFNVSNREETMKNFARLNVYIADSNVVKTQESADYTRNQLVSDIGGQLGLWVGISVITLTEVLELLSDLVRFFTSSYSRISRHDKTYRNNNMNHHHNIIPLKRPMLHDHDLQFRMENTTL</sequence>
<evidence type="ECO:0000256" key="11">
    <source>
        <dbReference type="RuleBase" id="RU000679"/>
    </source>
</evidence>
<evidence type="ECO:0000256" key="10">
    <source>
        <dbReference type="ARBA" id="ARBA00023303"/>
    </source>
</evidence>
<name>A0A2S1B6R1_PLADU</name>
<dbReference type="GO" id="GO:0005886">
    <property type="term" value="C:plasma membrane"/>
    <property type="evidence" value="ECO:0007669"/>
    <property type="project" value="TreeGrafter"/>
</dbReference>
<dbReference type="PROSITE" id="PS01206">
    <property type="entry name" value="ASC"/>
    <property type="match status" value="1"/>
</dbReference>
<dbReference type="PANTHER" id="PTHR11690:SF248">
    <property type="entry name" value="PICKPOCKET 17, ISOFORM A"/>
    <property type="match status" value="1"/>
</dbReference>
<keyword evidence="3 11" id="KW-0894">Sodium channel</keyword>
<evidence type="ECO:0000313" key="12">
    <source>
        <dbReference type="EMBL" id="AWC68058.1"/>
    </source>
</evidence>
<keyword evidence="8" id="KW-0472">Membrane</keyword>
<reference evidence="12" key="1">
    <citation type="submission" date="2018-01" db="EMBL/GenBank/DDBJ databases">
        <title>Dual signalling of myoinhibitory peptides through a peptide-gated channel and a GPCR in Platynereis.</title>
        <authorList>
            <person name="Schmidt A."/>
            <person name="Bauknecht P."/>
            <person name="Augustinowsky K."/>
            <person name="Williams E."/>
            <person name="Jekely G."/>
            <person name="Grunder S."/>
        </authorList>
    </citation>
    <scope>NUCLEOTIDE SEQUENCE</scope>
</reference>
<dbReference type="Pfam" id="PF00858">
    <property type="entry name" value="ASC"/>
    <property type="match status" value="1"/>
</dbReference>
<protein>
    <submittedName>
        <fullName evidence="12">DEG/ENaC family ion channel ENaC6</fullName>
    </submittedName>
</protein>
<evidence type="ECO:0000256" key="7">
    <source>
        <dbReference type="ARBA" id="ARBA00023065"/>
    </source>
</evidence>
<evidence type="ECO:0000256" key="1">
    <source>
        <dbReference type="ARBA" id="ARBA00004141"/>
    </source>
</evidence>
<evidence type="ECO:0000256" key="9">
    <source>
        <dbReference type="ARBA" id="ARBA00023201"/>
    </source>
</evidence>
<dbReference type="EMBL" id="MG844427">
    <property type="protein sequence ID" value="AWC68058.1"/>
    <property type="molecule type" value="mRNA"/>
</dbReference>
<evidence type="ECO:0000256" key="2">
    <source>
        <dbReference type="ARBA" id="ARBA00022448"/>
    </source>
</evidence>
<evidence type="ECO:0000256" key="5">
    <source>
        <dbReference type="ARBA" id="ARBA00022989"/>
    </source>
</evidence>
<evidence type="ECO:0000256" key="8">
    <source>
        <dbReference type="ARBA" id="ARBA00023136"/>
    </source>
</evidence>
<dbReference type="InterPro" id="IPR001873">
    <property type="entry name" value="ENaC"/>
</dbReference>